<dbReference type="EMBL" id="JAYKXP010000012">
    <property type="protein sequence ID" value="KAK7051584.1"/>
    <property type="molecule type" value="Genomic_DNA"/>
</dbReference>
<dbReference type="AlphaFoldDB" id="A0AAW0DJM7"/>
<evidence type="ECO:0000313" key="1">
    <source>
        <dbReference type="EMBL" id="KAK7051584.1"/>
    </source>
</evidence>
<evidence type="ECO:0000313" key="2">
    <source>
        <dbReference type="Proteomes" id="UP001383192"/>
    </source>
</evidence>
<accession>A0AAW0DJM7</accession>
<organism evidence="1 2">
    <name type="scientific">Paramarasmius palmivorus</name>
    <dbReference type="NCBI Taxonomy" id="297713"/>
    <lineage>
        <taxon>Eukaryota</taxon>
        <taxon>Fungi</taxon>
        <taxon>Dikarya</taxon>
        <taxon>Basidiomycota</taxon>
        <taxon>Agaricomycotina</taxon>
        <taxon>Agaricomycetes</taxon>
        <taxon>Agaricomycetidae</taxon>
        <taxon>Agaricales</taxon>
        <taxon>Marasmiineae</taxon>
        <taxon>Marasmiaceae</taxon>
        <taxon>Paramarasmius</taxon>
    </lineage>
</organism>
<keyword evidence="2" id="KW-1185">Reference proteome</keyword>
<gene>
    <name evidence="1" type="ORF">VNI00_004563</name>
</gene>
<evidence type="ECO:0008006" key="3">
    <source>
        <dbReference type="Google" id="ProtNLM"/>
    </source>
</evidence>
<dbReference type="Proteomes" id="UP001383192">
    <property type="component" value="Unassembled WGS sequence"/>
</dbReference>
<name>A0AAW0DJM7_9AGAR</name>
<dbReference type="SUPFAM" id="SSF52047">
    <property type="entry name" value="RNI-like"/>
    <property type="match status" value="1"/>
</dbReference>
<dbReference type="InterPro" id="IPR032675">
    <property type="entry name" value="LRR_dom_sf"/>
</dbReference>
<dbReference type="Gene3D" id="1.20.1280.50">
    <property type="match status" value="1"/>
</dbReference>
<protein>
    <recommendedName>
        <fullName evidence="3">F-box domain-containing protein</fullName>
    </recommendedName>
</protein>
<comment type="caution">
    <text evidence="1">The sequence shown here is derived from an EMBL/GenBank/DDBJ whole genome shotgun (WGS) entry which is preliminary data.</text>
</comment>
<reference evidence="1 2" key="1">
    <citation type="submission" date="2024-01" db="EMBL/GenBank/DDBJ databases">
        <title>A draft genome for a cacao thread blight-causing isolate of Paramarasmius palmivorus.</title>
        <authorList>
            <person name="Baruah I.K."/>
            <person name="Bukari Y."/>
            <person name="Amoako-Attah I."/>
            <person name="Meinhardt L.W."/>
            <person name="Bailey B.A."/>
            <person name="Cohen S.P."/>
        </authorList>
    </citation>
    <scope>NUCLEOTIDE SEQUENCE [LARGE SCALE GENOMIC DNA]</scope>
    <source>
        <strain evidence="1 2">GH-12</strain>
    </source>
</reference>
<dbReference type="Gene3D" id="3.80.10.10">
    <property type="entry name" value="Ribonuclease Inhibitor"/>
    <property type="match status" value="1"/>
</dbReference>
<proteinExistence type="predicted"/>
<sequence>MQLPPEILAHIFTFCVPAPGYAPIFIPPETGKARKAAIFGCFSFSRVCRTWRIISLNNRSLWTYPRFSIPDFANVMVERSKPALLDFHITFPERLVLPLLQDNLSRTRSLTVRTFSPVVLEWAEHATNPANNLKTLDIETMQSGIGSSLLPRTLFRGEAPLLTEIRLENCYLPWESALFSKVTILSLGGVDQRHNPSGMQFLAMLQGIPRLEVLKLKEVFPTTIVPEVPVLHIPHLRRLVLKMSGVSCTNVLCHISFPGTVSLFFDSYPDSEDAFDGLFPQFSQLYSPTGLESTGRRPLKSLALSLIAIDWEIPAIPTAGWAFNDITFPTQNSSALAPPDFKLTLSPSSHPPDFDFLPVDNVEVLGTLESLHLDCLETILLDGDFFPIVEDWFGSRSLPPEKVLSEFLDSLLWSTSIKALHVWGSRMAFPAILGLRAVESEPNGQEPRAAFPNLERLLLYAVNFSEEHEEKHLLDVLRSIVEFRSSRALTIPKLTLEQCQIRSEEVKELEQIFPAVEWDGATSMDEALETRFWSGIAQ</sequence>